<protein>
    <submittedName>
        <fullName evidence="2">Uncharacterized protein</fullName>
    </submittedName>
</protein>
<dbReference type="Proteomes" id="UP000827092">
    <property type="component" value="Unassembled WGS sequence"/>
</dbReference>
<dbReference type="AlphaFoldDB" id="A0AAV6VGI2"/>
<sequence length="111" mass="12558">MLKCFLNERCAYSYCAWFGGGEKVMDTPLLEVEEKVGMGVPGFSIPIPKRRRKSKRRGAPPKDVFLPPSPSPENDFQGECKYSLFSSSGGGRGVCSWRNRMEWPFANFLEE</sequence>
<gene>
    <name evidence="2" type="ORF">JTE90_017916</name>
</gene>
<dbReference type="EMBL" id="JAFNEN010000083">
    <property type="protein sequence ID" value="KAG8195622.1"/>
    <property type="molecule type" value="Genomic_DNA"/>
</dbReference>
<evidence type="ECO:0000313" key="2">
    <source>
        <dbReference type="EMBL" id="KAG8195622.1"/>
    </source>
</evidence>
<feature type="compositionally biased region" description="Basic residues" evidence="1">
    <location>
        <begin position="48"/>
        <end position="59"/>
    </location>
</feature>
<comment type="caution">
    <text evidence="2">The sequence shown here is derived from an EMBL/GenBank/DDBJ whole genome shotgun (WGS) entry which is preliminary data.</text>
</comment>
<keyword evidence="3" id="KW-1185">Reference proteome</keyword>
<evidence type="ECO:0000256" key="1">
    <source>
        <dbReference type="SAM" id="MobiDB-lite"/>
    </source>
</evidence>
<feature type="region of interest" description="Disordered" evidence="1">
    <location>
        <begin position="47"/>
        <end position="75"/>
    </location>
</feature>
<name>A0AAV6VGI2_9ARAC</name>
<reference evidence="2 3" key="1">
    <citation type="journal article" date="2022" name="Nat. Ecol. Evol.">
        <title>A masculinizing supergene underlies an exaggerated male reproductive morph in a spider.</title>
        <authorList>
            <person name="Hendrickx F."/>
            <person name="De Corte Z."/>
            <person name="Sonet G."/>
            <person name="Van Belleghem S.M."/>
            <person name="Kostlbacher S."/>
            <person name="Vangestel C."/>
        </authorList>
    </citation>
    <scope>NUCLEOTIDE SEQUENCE [LARGE SCALE GENOMIC DNA]</scope>
    <source>
        <strain evidence="2">W744_W776</strain>
    </source>
</reference>
<evidence type="ECO:0000313" key="3">
    <source>
        <dbReference type="Proteomes" id="UP000827092"/>
    </source>
</evidence>
<accession>A0AAV6VGI2</accession>
<proteinExistence type="predicted"/>
<organism evidence="2 3">
    <name type="scientific">Oedothorax gibbosus</name>
    <dbReference type="NCBI Taxonomy" id="931172"/>
    <lineage>
        <taxon>Eukaryota</taxon>
        <taxon>Metazoa</taxon>
        <taxon>Ecdysozoa</taxon>
        <taxon>Arthropoda</taxon>
        <taxon>Chelicerata</taxon>
        <taxon>Arachnida</taxon>
        <taxon>Araneae</taxon>
        <taxon>Araneomorphae</taxon>
        <taxon>Entelegynae</taxon>
        <taxon>Araneoidea</taxon>
        <taxon>Linyphiidae</taxon>
        <taxon>Erigoninae</taxon>
        <taxon>Oedothorax</taxon>
    </lineage>
</organism>